<dbReference type="InterPro" id="IPR026983">
    <property type="entry name" value="DHC"/>
</dbReference>
<evidence type="ECO:0000313" key="4">
    <source>
        <dbReference type="Proteomes" id="UP000826195"/>
    </source>
</evidence>
<sequence length="446" mass="51913">MQQEEDILRDKSTDDLRRAYLDAETSDEDQTPIKSDKETERPKEMSLRTTYDREELKKLIGFVKNMTALSNLDENYWNDSASVIEDIELFLTNTHLKVLTIFFNKNILTSDFNFTNLNHHAGELAYFIRKKDQAFHADTFHEEIIFGTIDTRNIEATIIALTSKKKFCNLFLNGSTTCVKANFGMSLYGFLSSLTEQRYKAGGLTVIYVPIETNNLTVTEACSNKELMDRLEKLIFLWTKQIRLALSESESQIINARFTCIIDEHKFWTTRWTNLRGLNHQIKSAQVQHILNILSQANSGQLEQFVLLNNEIELRTKEAETNIEFLELLKGPCEDLNEITKPEDLLELLPKVLHVFRYIWLNSTFYSERAYHLMKMINNQVINLNRGFVNLDDIFEHKKTREGIEILEKCIGACANYKDLYWKAILIINLLARSCAIRYKQSRSLK</sequence>
<dbReference type="PANTHER" id="PTHR46532">
    <property type="entry name" value="MALE FERTILITY FACTOR KL5"/>
    <property type="match status" value="1"/>
</dbReference>
<evidence type="ECO:0000256" key="1">
    <source>
        <dbReference type="SAM" id="MobiDB-lite"/>
    </source>
</evidence>
<accession>A0AAV7IWI8</accession>
<feature type="region of interest" description="Disordered" evidence="1">
    <location>
        <begin position="1"/>
        <end position="48"/>
    </location>
</feature>
<dbReference type="PANTHER" id="PTHR46532:SF11">
    <property type="entry name" value="DYNEIN AXONEMAL HEAVY CHAIN 12"/>
    <property type="match status" value="1"/>
</dbReference>
<dbReference type="InterPro" id="IPR013594">
    <property type="entry name" value="Dynein_heavy_tail"/>
</dbReference>
<proteinExistence type="predicted"/>
<dbReference type="GO" id="GO:0007018">
    <property type="term" value="P:microtubule-based movement"/>
    <property type="evidence" value="ECO:0007669"/>
    <property type="project" value="InterPro"/>
</dbReference>
<keyword evidence="4" id="KW-1185">Reference proteome</keyword>
<comment type="caution">
    <text evidence="3">The sequence shown here is derived from an EMBL/GenBank/DDBJ whole genome shotgun (WGS) entry which is preliminary data.</text>
</comment>
<evidence type="ECO:0000259" key="2">
    <source>
        <dbReference type="Pfam" id="PF08385"/>
    </source>
</evidence>
<gene>
    <name evidence="3" type="ORF">KQX54_013895</name>
</gene>
<feature type="compositionally biased region" description="Basic and acidic residues" evidence="1">
    <location>
        <begin position="34"/>
        <end position="48"/>
    </location>
</feature>
<evidence type="ECO:0000313" key="3">
    <source>
        <dbReference type="EMBL" id="KAH0558022.1"/>
    </source>
</evidence>
<dbReference type="GO" id="GO:0045505">
    <property type="term" value="F:dynein intermediate chain binding"/>
    <property type="evidence" value="ECO:0007669"/>
    <property type="project" value="InterPro"/>
</dbReference>
<dbReference type="AlphaFoldDB" id="A0AAV7IWI8"/>
<feature type="compositionally biased region" description="Basic and acidic residues" evidence="1">
    <location>
        <begin position="1"/>
        <end position="21"/>
    </location>
</feature>
<dbReference type="Pfam" id="PF08385">
    <property type="entry name" value="DHC_N1"/>
    <property type="match status" value="1"/>
</dbReference>
<protein>
    <recommendedName>
        <fullName evidence="2">Dynein heavy chain tail domain-containing protein</fullName>
    </recommendedName>
</protein>
<dbReference type="Proteomes" id="UP000826195">
    <property type="component" value="Unassembled WGS sequence"/>
</dbReference>
<dbReference type="GO" id="GO:0005858">
    <property type="term" value="C:axonemal dynein complex"/>
    <property type="evidence" value="ECO:0007669"/>
    <property type="project" value="TreeGrafter"/>
</dbReference>
<reference evidence="3 4" key="1">
    <citation type="journal article" date="2021" name="J. Hered.">
        <title>A chromosome-level genome assembly of the parasitoid wasp, Cotesia glomerata (Hymenoptera: Braconidae).</title>
        <authorList>
            <person name="Pinto B.J."/>
            <person name="Weis J.J."/>
            <person name="Gamble T."/>
            <person name="Ode P.J."/>
            <person name="Paul R."/>
            <person name="Zaspel J.M."/>
        </authorList>
    </citation>
    <scope>NUCLEOTIDE SEQUENCE [LARGE SCALE GENOMIC DNA]</scope>
    <source>
        <strain evidence="3">CgM1</strain>
    </source>
</reference>
<dbReference type="EMBL" id="JAHXZJ010000747">
    <property type="protein sequence ID" value="KAH0558022.1"/>
    <property type="molecule type" value="Genomic_DNA"/>
</dbReference>
<dbReference type="GO" id="GO:0051959">
    <property type="term" value="F:dynein light intermediate chain binding"/>
    <property type="evidence" value="ECO:0007669"/>
    <property type="project" value="InterPro"/>
</dbReference>
<feature type="domain" description="Dynein heavy chain tail" evidence="2">
    <location>
        <begin position="229"/>
        <end position="423"/>
    </location>
</feature>
<name>A0AAV7IWI8_COTGL</name>
<organism evidence="3 4">
    <name type="scientific">Cotesia glomerata</name>
    <name type="common">Lepidopteran parasitic wasp</name>
    <name type="synonym">Apanteles glomeratus</name>
    <dbReference type="NCBI Taxonomy" id="32391"/>
    <lineage>
        <taxon>Eukaryota</taxon>
        <taxon>Metazoa</taxon>
        <taxon>Ecdysozoa</taxon>
        <taxon>Arthropoda</taxon>
        <taxon>Hexapoda</taxon>
        <taxon>Insecta</taxon>
        <taxon>Pterygota</taxon>
        <taxon>Neoptera</taxon>
        <taxon>Endopterygota</taxon>
        <taxon>Hymenoptera</taxon>
        <taxon>Apocrita</taxon>
        <taxon>Ichneumonoidea</taxon>
        <taxon>Braconidae</taxon>
        <taxon>Microgastrinae</taxon>
        <taxon>Cotesia</taxon>
    </lineage>
</organism>